<comment type="caution">
    <text evidence="1">The sequence shown here is derived from an EMBL/GenBank/DDBJ whole genome shotgun (WGS) entry which is preliminary data.</text>
</comment>
<sequence length="169" mass="19103">MDEYSTYEVLLERSKRSKPATAIGAVTIQSLDRAWTALVDQWNTEIGAVTIQSLDRAWTALVEQWNTEIGPVILQKREVREAARARLSLAELALQLCELSWEAIGNAVSLIIWTTVEAVAGTEYRDPIPMNGRVFSRKLRCRRLNDSWLGDTMQHWMPLGAAGEYRAVQ</sequence>
<accession>A0A2P4YGE4</accession>
<gene>
    <name evidence="1" type="ORF">PHPALM_5851</name>
</gene>
<keyword evidence="2" id="KW-1185">Reference proteome</keyword>
<organism evidence="1 2">
    <name type="scientific">Phytophthora palmivora</name>
    <dbReference type="NCBI Taxonomy" id="4796"/>
    <lineage>
        <taxon>Eukaryota</taxon>
        <taxon>Sar</taxon>
        <taxon>Stramenopiles</taxon>
        <taxon>Oomycota</taxon>
        <taxon>Peronosporomycetes</taxon>
        <taxon>Peronosporales</taxon>
        <taxon>Peronosporaceae</taxon>
        <taxon>Phytophthora</taxon>
    </lineage>
</organism>
<name>A0A2P4YGE4_9STRA</name>
<evidence type="ECO:0000313" key="2">
    <source>
        <dbReference type="Proteomes" id="UP000237271"/>
    </source>
</evidence>
<dbReference type="Proteomes" id="UP000237271">
    <property type="component" value="Unassembled WGS sequence"/>
</dbReference>
<reference evidence="1 2" key="1">
    <citation type="journal article" date="2017" name="Genome Biol. Evol.">
        <title>Phytophthora megakarya and P. palmivora, closely related causal agents of cacao black pod rot, underwent increases in genome sizes and gene numbers by different mechanisms.</title>
        <authorList>
            <person name="Ali S.S."/>
            <person name="Shao J."/>
            <person name="Lary D.J."/>
            <person name="Kronmiller B."/>
            <person name="Shen D."/>
            <person name="Strem M.D."/>
            <person name="Amoako-Attah I."/>
            <person name="Akrofi A.Y."/>
            <person name="Begoude B.A."/>
            <person name="Ten Hoopen G.M."/>
            <person name="Coulibaly K."/>
            <person name="Kebe B.I."/>
            <person name="Melnick R.L."/>
            <person name="Guiltinan M.J."/>
            <person name="Tyler B.M."/>
            <person name="Meinhardt L.W."/>
            <person name="Bailey B.A."/>
        </authorList>
    </citation>
    <scope>NUCLEOTIDE SEQUENCE [LARGE SCALE GENOMIC DNA]</scope>
    <source>
        <strain evidence="2">sbr112.9</strain>
    </source>
</reference>
<protein>
    <submittedName>
        <fullName evidence="1">Uncharacterized protein</fullName>
    </submittedName>
</protein>
<evidence type="ECO:0000313" key="1">
    <source>
        <dbReference type="EMBL" id="POM76864.1"/>
    </source>
</evidence>
<dbReference type="AlphaFoldDB" id="A0A2P4YGE4"/>
<proteinExistence type="predicted"/>
<dbReference type="EMBL" id="NCKW01003386">
    <property type="protein sequence ID" value="POM76864.1"/>
    <property type="molecule type" value="Genomic_DNA"/>
</dbReference>